<organism evidence="3 4">
    <name type="scientific">Cryptococcus amylolentus CBS 6039</name>
    <dbReference type="NCBI Taxonomy" id="1295533"/>
    <lineage>
        <taxon>Eukaryota</taxon>
        <taxon>Fungi</taxon>
        <taxon>Dikarya</taxon>
        <taxon>Basidiomycota</taxon>
        <taxon>Agaricomycotina</taxon>
        <taxon>Tremellomycetes</taxon>
        <taxon>Tremellales</taxon>
        <taxon>Cryptococcaceae</taxon>
        <taxon>Cryptococcus</taxon>
    </lineage>
</organism>
<reference evidence="3 4" key="1">
    <citation type="submission" date="2016-06" db="EMBL/GenBank/DDBJ databases">
        <title>Evolution of pathogenesis and genome organization in the Tremellales.</title>
        <authorList>
            <person name="Cuomo C."/>
            <person name="Litvintseva A."/>
            <person name="Heitman J."/>
            <person name="Chen Y."/>
            <person name="Sun S."/>
            <person name="Springer D."/>
            <person name="Dromer F."/>
            <person name="Young S."/>
            <person name="Zeng Q."/>
            <person name="Chapman S."/>
            <person name="Gujja S."/>
            <person name="Saif S."/>
            <person name="Birren B."/>
        </authorList>
    </citation>
    <scope>NUCLEOTIDE SEQUENCE [LARGE SCALE GENOMIC DNA]</scope>
    <source>
        <strain evidence="3 4">CBS 6039</strain>
    </source>
</reference>
<protein>
    <submittedName>
        <fullName evidence="3">Uncharacterized protein</fullName>
    </submittedName>
</protein>
<evidence type="ECO:0000313" key="3">
    <source>
        <dbReference type="EMBL" id="ODN77996.1"/>
    </source>
</evidence>
<comment type="caution">
    <text evidence="3">The sequence shown here is derived from an EMBL/GenBank/DDBJ whole genome shotgun (WGS) entry which is preliminary data.</text>
</comment>
<keyword evidence="4" id="KW-1185">Reference proteome</keyword>
<gene>
    <name evidence="3" type="ORF">L202_05085</name>
</gene>
<dbReference type="RefSeq" id="XP_018993232.1">
    <property type="nucleotide sequence ID" value="XM_019139289.1"/>
</dbReference>
<dbReference type="AlphaFoldDB" id="A0A1E3HQJ7"/>
<dbReference type="Proteomes" id="UP000094065">
    <property type="component" value="Unassembled WGS sequence"/>
</dbReference>
<name>A0A1E3HQJ7_9TREE</name>
<sequence>MSSTSAYDQQSSPRTLDSRNGSTFRGNTDTQNTAHLASLPRSYFRSTPSINLGIDDNLSITTFIDDLDTRSNTKSHRPFDKRSFWIGLGLGALLFTAAATPYFALSTTKAHCDIRVELEADSWMNKCGVVGRSLGGSVGRDVDEVDDDVEVVEPVMDEEVGEEVGEVLRSLGLDEPYTEDEGAS</sequence>
<accession>A0A1E3HQJ7</accession>
<feature type="region of interest" description="Disordered" evidence="1">
    <location>
        <begin position="1"/>
        <end position="31"/>
    </location>
</feature>
<dbReference type="EMBL" id="AWGJ01000007">
    <property type="protein sequence ID" value="ODN77996.1"/>
    <property type="molecule type" value="Genomic_DNA"/>
</dbReference>
<proteinExistence type="predicted"/>
<evidence type="ECO:0000256" key="2">
    <source>
        <dbReference type="SAM" id="Phobius"/>
    </source>
</evidence>
<dbReference type="GeneID" id="30156394"/>
<keyword evidence="2" id="KW-1133">Transmembrane helix</keyword>
<keyword evidence="2" id="KW-0812">Transmembrane</keyword>
<feature type="transmembrane region" description="Helical" evidence="2">
    <location>
        <begin position="84"/>
        <end position="105"/>
    </location>
</feature>
<keyword evidence="2" id="KW-0472">Membrane</keyword>
<evidence type="ECO:0000256" key="1">
    <source>
        <dbReference type="SAM" id="MobiDB-lite"/>
    </source>
</evidence>
<evidence type="ECO:0000313" key="4">
    <source>
        <dbReference type="Proteomes" id="UP000094065"/>
    </source>
</evidence>